<name>A0AAV1VIG7_9STRA</name>
<accession>A0AAV1VIG7</accession>
<dbReference type="EMBL" id="CAKLBY020000338">
    <property type="protein sequence ID" value="CAK7945818.1"/>
    <property type="molecule type" value="Genomic_DNA"/>
</dbReference>
<organism evidence="2 3">
    <name type="scientific">Peronospora matthiolae</name>
    <dbReference type="NCBI Taxonomy" id="2874970"/>
    <lineage>
        <taxon>Eukaryota</taxon>
        <taxon>Sar</taxon>
        <taxon>Stramenopiles</taxon>
        <taxon>Oomycota</taxon>
        <taxon>Peronosporomycetes</taxon>
        <taxon>Peronosporales</taxon>
        <taxon>Peronosporaceae</taxon>
        <taxon>Peronospora</taxon>
    </lineage>
</organism>
<evidence type="ECO:0000256" key="1">
    <source>
        <dbReference type="SAM" id="MobiDB-lite"/>
    </source>
</evidence>
<protein>
    <submittedName>
        <fullName evidence="2">Uncharacterized protein</fullName>
    </submittedName>
</protein>
<feature type="region of interest" description="Disordered" evidence="1">
    <location>
        <begin position="101"/>
        <end position="130"/>
    </location>
</feature>
<feature type="compositionally biased region" description="Basic and acidic residues" evidence="1">
    <location>
        <begin position="49"/>
        <end position="59"/>
    </location>
</feature>
<dbReference type="AlphaFoldDB" id="A0AAV1VIG7"/>
<evidence type="ECO:0000313" key="3">
    <source>
        <dbReference type="Proteomes" id="UP001162060"/>
    </source>
</evidence>
<sequence>MSWRQPGIDDRRMMQEILELLVADGPSTHQDRTASTTVHSGVDGYSNEDGVRREFHPDSEFSPDSVLNSSYSGASLNEEMKEIVNLLGTDGVRIPGFQSRVIDESPFVNNRSSTQDGLKVPQKEQQQQQQ</sequence>
<reference evidence="2" key="1">
    <citation type="submission" date="2024-01" db="EMBL/GenBank/DDBJ databases">
        <authorList>
            <person name="Webb A."/>
        </authorList>
    </citation>
    <scope>NUCLEOTIDE SEQUENCE</scope>
    <source>
        <strain evidence="2">Pm1</strain>
    </source>
</reference>
<proteinExistence type="predicted"/>
<comment type="caution">
    <text evidence="2">The sequence shown here is derived from an EMBL/GenBank/DDBJ whole genome shotgun (WGS) entry which is preliminary data.</text>
</comment>
<feature type="compositionally biased region" description="Polar residues" evidence="1">
    <location>
        <begin position="107"/>
        <end position="116"/>
    </location>
</feature>
<gene>
    <name evidence="2" type="ORF">PM001_LOCUS30968</name>
</gene>
<evidence type="ECO:0000313" key="2">
    <source>
        <dbReference type="EMBL" id="CAK7945818.1"/>
    </source>
</evidence>
<dbReference type="Proteomes" id="UP001162060">
    <property type="component" value="Unassembled WGS sequence"/>
</dbReference>
<feature type="region of interest" description="Disordered" evidence="1">
    <location>
        <begin position="26"/>
        <end position="66"/>
    </location>
</feature>